<accession>A0ACC7NUM0</accession>
<dbReference type="Proteomes" id="UP001631969">
    <property type="component" value="Unassembled WGS sequence"/>
</dbReference>
<comment type="caution">
    <text evidence="1">The sequence shown here is derived from an EMBL/GenBank/DDBJ whole genome shotgun (WGS) entry which is preliminary data.</text>
</comment>
<evidence type="ECO:0000313" key="2">
    <source>
        <dbReference type="Proteomes" id="UP001631969"/>
    </source>
</evidence>
<gene>
    <name evidence="1" type="ORF">ACI1P1_07160</name>
</gene>
<reference evidence="1" key="1">
    <citation type="submission" date="2024-12" db="EMBL/GenBank/DDBJ databases">
        <authorList>
            <person name="Wu N."/>
        </authorList>
    </citation>
    <scope>NUCLEOTIDE SEQUENCE</scope>
    <source>
        <strain evidence="1">P15</strain>
    </source>
</reference>
<dbReference type="EMBL" id="JBJURJ010000004">
    <property type="protein sequence ID" value="MFM9328057.1"/>
    <property type="molecule type" value="Genomic_DNA"/>
</dbReference>
<proteinExistence type="predicted"/>
<evidence type="ECO:0000313" key="1">
    <source>
        <dbReference type="EMBL" id="MFM9328057.1"/>
    </source>
</evidence>
<name>A0ACC7NUM0_9BACL</name>
<keyword evidence="2" id="KW-1185">Reference proteome</keyword>
<organism evidence="1 2">
    <name type="scientific">Paenibacillus mesotrionivorans</name>
    <dbReference type="NCBI Taxonomy" id="3160968"/>
    <lineage>
        <taxon>Bacteria</taxon>
        <taxon>Bacillati</taxon>
        <taxon>Bacillota</taxon>
        <taxon>Bacilli</taxon>
        <taxon>Bacillales</taxon>
        <taxon>Paenibacillaceae</taxon>
        <taxon>Paenibacillus</taxon>
    </lineage>
</organism>
<sequence length="223" mass="24932">MKHIRLLLVEDDGDWLRGLEAYLSREPDLQVAAAVSTREAAEQAVGEVPFDVALVDIMLHGAADGIELAQLICQTTTARVVMLTSLQEKEMIFGAYRVGAIDYLVKSEFTDIPAAVRAAFAKESPMNAYVAGQMREEFRRLRQLEQEYRVKELRDKITPSELQVLRMIDAGHTQTDIADKLYLSLRTIKVHVGNVLKKLGGSTSKEAARQARDLGLFDEEKRG</sequence>
<protein>
    <submittedName>
        <fullName evidence="1">Response regulator transcription factor</fullName>
    </submittedName>
</protein>